<evidence type="ECO:0000256" key="8">
    <source>
        <dbReference type="ARBA" id="ARBA00023157"/>
    </source>
</evidence>
<dbReference type="InterPro" id="IPR000528">
    <property type="entry name" value="Plant_nsLTP"/>
</dbReference>
<evidence type="ECO:0000313" key="15">
    <source>
        <dbReference type="Proteomes" id="UP000790787"/>
    </source>
</evidence>
<keyword evidence="3" id="KW-0813">Transport</keyword>
<dbReference type="GeneID" id="107786222"/>
<dbReference type="GO" id="GO:0008289">
    <property type="term" value="F:lipid binding"/>
    <property type="evidence" value="ECO:0007669"/>
    <property type="project" value="UniProtKB-KW"/>
</dbReference>
<dbReference type="InterPro" id="IPR043325">
    <property type="entry name" value="LTSS"/>
</dbReference>
<dbReference type="SMART" id="SM00499">
    <property type="entry name" value="AAI"/>
    <property type="match status" value="1"/>
</dbReference>
<dbReference type="CDD" id="cd00010">
    <property type="entry name" value="AAI_LTSS"/>
    <property type="match status" value="1"/>
</dbReference>
<evidence type="ECO:0000256" key="3">
    <source>
        <dbReference type="ARBA" id="ARBA00022448"/>
    </source>
</evidence>
<keyword evidence="10" id="KW-0449">Lipoprotein</keyword>
<comment type="subcellular location">
    <subcellularLocation>
        <location evidence="1">Cell membrane</location>
        <topology evidence="1">Lipid-anchor</topology>
        <topology evidence="1">GPI-anchor</topology>
    </subcellularLocation>
</comment>
<dbReference type="KEGG" id="nta:107786222"/>
<organism evidence="15 16">
    <name type="scientific">Nicotiana tabacum</name>
    <name type="common">Common tobacco</name>
    <dbReference type="NCBI Taxonomy" id="4097"/>
    <lineage>
        <taxon>Eukaryota</taxon>
        <taxon>Viridiplantae</taxon>
        <taxon>Streptophyta</taxon>
        <taxon>Embryophyta</taxon>
        <taxon>Tracheophyta</taxon>
        <taxon>Spermatophyta</taxon>
        <taxon>Magnoliopsida</taxon>
        <taxon>eudicotyledons</taxon>
        <taxon>Gunneridae</taxon>
        <taxon>Pentapetalae</taxon>
        <taxon>asterids</taxon>
        <taxon>lamiids</taxon>
        <taxon>Solanales</taxon>
        <taxon>Solanaceae</taxon>
        <taxon>Nicotianoideae</taxon>
        <taxon>Nicotianeae</taxon>
        <taxon>Nicotiana</taxon>
    </lineage>
</organism>
<keyword evidence="9" id="KW-0325">Glycoprotein</keyword>
<feature type="region of interest" description="Disordered" evidence="11">
    <location>
        <begin position="107"/>
        <end position="132"/>
    </location>
</feature>
<dbReference type="OMA" id="PTINGCQ"/>
<evidence type="ECO:0000256" key="5">
    <source>
        <dbReference type="ARBA" id="ARBA00022622"/>
    </source>
</evidence>
<evidence type="ECO:0000256" key="10">
    <source>
        <dbReference type="ARBA" id="ARBA00023288"/>
    </source>
</evidence>
<keyword evidence="15" id="KW-1185">Reference proteome</keyword>
<dbReference type="PaxDb" id="4097-A0A1S3ZFV3"/>
<evidence type="ECO:0000256" key="4">
    <source>
        <dbReference type="ARBA" id="ARBA00022475"/>
    </source>
</evidence>
<protein>
    <submittedName>
        <fullName evidence="16">Non-specific lipid transfer protein GPI-anchored 26</fullName>
    </submittedName>
    <submittedName>
        <fullName evidence="16">Non-specific lipid-transfer protein-like protein At2g13820</fullName>
    </submittedName>
</protein>
<dbReference type="RefSeq" id="XP_016463157.1">
    <property type="nucleotide sequence ID" value="XM_016607671.1"/>
</dbReference>
<dbReference type="Proteomes" id="UP000790787">
    <property type="component" value="Chromosome 8"/>
</dbReference>
<keyword evidence="12" id="KW-0812">Transmembrane</keyword>
<name>A0A1S3ZFV3_TOBAC</name>
<evidence type="ECO:0000256" key="11">
    <source>
        <dbReference type="SAM" id="MobiDB-lite"/>
    </source>
</evidence>
<feature type="chain" id="PRO_5010350032" evidence="13">
    <location>
        <begin position="24"/>
        <end position="159"/>
    </location>
</feature>
<feature type="signal peptide" evidence="13">
    <location>
        <begin position="1"/>
        <end position="23"/>
    </location>
</feature>
<evidence type="ECO:0000256" key="6">
    <source>
        <dbReference type="ARBA" id="ARBA00022729"/>
    </source>
</evidence>
<dbReference type="Gene3D" id="1.10.110.10">
    <property type="entry name" value="Plant lipid-transfer and hydrophobic proteins"/>
    <property type="match status" value="1"/>
</dbReference>
<evidence type="ECO:0000256" key="12">
    <source>
        <dbReference type="SAM" id="Phobius"/>
    </source>
</evidence>
<dbReference type="GO" id="GO:0005886">
    <property type="term" value="C:plasma membrane"/>
    <property type="evidence" value="ECO:0007669"/>
    <property type="project" value="UniProtKB-SubCell"/>
</dbReference>
<gene>
    <name evidence="16" type="primary">LOC107786222</name>
</gene>
<dbReference type="Pfam" id="PF14368">
    <property type="entry name" value="LTP_2"/>
    <property type="match status" value="1"/>
</dbReference>
<evidence type="ECO:0000256" key="2">
    <source>
        <dbReference type="ARBA" id="ARBA00009748"/>
    </source>
</evidence>
<proteinExistence type="inferred from homology"/>
<evidence type="ECO:0000256" key="13">
    <source>
        <dbReference type="SAM" id="SignalP"/>
    </source>
</evidence>
<dbReference type="SUPFAM" id="SSF47699">
    <property type="entry name" value="Bifunctional inhibitor/lipid-transfer protein/seed storage 2S albumin"/>
    <property type="match status" value="1"/>
</dbReference>
<keyword evidence="4" id="KW-1003">Cell membrane</keyword>
<dbReference type="GO" id="GO:0006869">
    <property type="term" value="P:lipid transport"/>
    <property type="evidence" value="ECO:0007669"/>
    <property type="project" value="InterPro"/>
</dbReference>
<sequence>MKMLASASSIFVAIVLLSLHVSAQSDCQQVIVGLAPCLQYIQGNATTPSSGCCTQLATIVKNQPQCLCQVVNGGGSNLGINVNQTQTMALPKACNVQTPSISLCKGTTPSGSPGSPSTPSGGSKGEPSGNSSGNSVKMPYSLLFTLVAIAFFATVFTTI</sequence>
<evidence type="ECO:0000256" key="1">
    <source>
        <dbReference type="ARBA" id="ARBA00004609"/>
    </source>
</evidence>
<reference evidence="16" key="2">
    <citation type="submission" date="2025-08" db="UniProtKB">
        <authorList>
            <consortium name="RefSeq"/>
        </authorList>
    </citation>
    <scope>IDENTIFICATION</scope>
    <source>
        <tissue evidence="16">Leaf</tissue>
    </source>
</reference>
<keyword evidence="12" id="KW-0472">Membrane</keyword>
<keyword evidence="6 13" id="KW-0732">Signal</keyword>
<keyword evidence="8" id="KW-1015">Disulfide bond</keyword>
<dbReference type="PRINTS" id="PR00382">
    <property type="entry name" value="LIPIDTRNSFER"/>
</dbReference>
<evidence type="ECO:0000256" key="7">
    <source>
        <dbReference type="ARBA" id="ARBA00023121"/>
    </source>
</evidence>
<dbReference type="PANTHER" id="PTHR33044">
    <property type="entry name" value="BIFUNCTIONAL INHIBITOR/LIPID-TRANSFER PROTEIN/SEED STORAGE 2S ALBUMIN SUPERFAMILY PROTEIN-RELATED"/>
    <property type="match status" value="1"/>
</dbReference>
<evidence type="ECO:0000256" key="9">
    <source>
        <dbReference type="ARBA" id="ARBA00023180"/>
    </source>
</evidence>
<reference evidence="15" key="1">
    <citation type="journal article" date="2014" name="Nat. Commun.">
        <title>The tobacco genome sequence and its comparison with those of tomato and potato.</title>
        <authorList>
            <person name="Sierro N."/>
            <person name="Battey J.N."/>
            <person name="Ouadi S."/>
            <person name="Bakaher N."/>
            <person name="Bovet L."/>
            <person name="Willig A."/>
            <person name="Goepfert S."/>
            <person name="Peitsch M.C."/>
            <person name="Ivanov N.V."/>
        </authorList>
    </citation>
    <scope>NUCLEOTIDE SEQUENCE [LARGE SCALE GENOMIC DNA]</scope>
</reference>
<accession>A0A1S3ZFV3</accession>
<dbReference type="InterPro" id="IPR016140">
    <property type="entry name" value="Bifunc_inhib/LTP/seed_store"/>
</dbReference>
<dbReference type="AlphaFoldDB" id="A0A1S3ZFV3"/>
<dbReference type="RefSeq" id="XP_016463157.1">
    <property type="nucleotide sequence ID" value="XM_016607671.2"/>
</dbReference>
<dbReference type="FunFam" id="1.10.110.10:FF:000001">
    <property type="entry name" value="Bifunctional inhibitor/lipid-transfer protein/seed storage 2S albumin superfamily protein"/>
    <property type="match status" value="1"/>
</dbReference>
<dbReference type="GO" id="GO:0098552">
    <property type="term" value="C:side of membrane"/>
    <property type="evidence" value="ECO:0007669"/>
    <property type="project" value="UniProtKB-KW"/>
</dbReference>
<dbReference type="InterPro" id="IPR036312">
    <property type="entry name" value="Bifun_inhib/LTP/seed_sf"/>
</dbReference>
<keyword evidence="7" id="KW-0446">Lipid-binding</keyword>
<keyword evidence="5" id="KW-0336">GPI-anchor</keyword>
<keyword evidence="12" id="KW-1133">Transmembrane helix</keyword>
<comment type="similarity">
    <text evidence="2">Belongs to the plant LTP family.</text>
</comment>
<evidence type="ECO:0000313" key="16">
    <source>
        <dbReference type="RefSeq" id="XP_016463157.1"/>
    </source>
</evidence>
<dbReference type="OrthoDB" id="911994at2759"/>
<feature type="domain" description="Bifunctional inhibitor/plant lipid transfer protein/seed storage helical" evidence="14">
    <location>
        <begin position="27"/>
        <end position="104"/>
    </location>
</feature>
<feature type="transmembrane region" description="Helical" evidence="12">
    <location>
        <begin position="138"/>
        <end position="157"/>
    </location>
</feature>
<dbReference type="STRING" id="4097.A0A1S3ZFV3"/>
<evidence type="ECO:0000259" key="14">
    <source>
        <dbReference type="SMART" id="SM00499"/>
    </source>
</evidence>